<dbReference type="STRING" id="29435.SAMN05216588_11447"/>
<dbReference type="EMBL" id="FNDG01000014">
    <property type="protein sequence ID" value="SDI27827.1"/>
    <property type="molecule type" value="Genomic_DNA"/>
</dbReference>
<dbReference type="GO" id="GO:0009424">
    <property type="term" value="C:bacterial-type flagellum hook"/>
    <property type="evidence" value="ECO:0007669"/>
    <property type="project" value="UniProtKB-UniRule"/>
</dbReference>
<dbReference type="PANTHER" id="PTHR30288">
    <property type="entry name" value="FLAGELLAR CAP/ASSEMBLY PROTEIN FLID"/>
    <property type="match status" value="1"/>
</dbReference>
<proteinExistence type="inferred from homology"/>
<protein>
    <recommendedName>
        <fullName evidence="5">Flagellar hook-associated protein 2</fullName>
        <shortName evidence="5">HAP2</shortName>
    </recommendedName>
    <alternativeName>
        <fullName evidence="5">Flagellar cap protein</fullName>
    </alternativeName>
</protein>
<evidence type="ECO:0000256" key="5">
    <source>
        <dbReference type="RuleBase" id="RU362066"/>
    </source>
</evidence>
<keyword evidence="3" id="KW-0175">Coiled coil</keyword>
<keyword evidence="8" id="KW-0969">Cilium</keyword>
<dbReference type="RefSeq" id="WP_084306010.1">
    <property type="nucleotide sequence ID" value="NZ_FNDG01000014.1"/>
</dbReference>
<feature type="domain" description="Flagellar hook-associated protein 2 C-terminal" evidence="7">
    <location>
        <begin position="229"/>
        <end position="452"/>
    </location>
</feature>
<evidence type="ECO:0000313" key="9">
    <source>
        <dbReference type="Proteomes" id="UP000198606"/>
    </source>
</evidence>
<dbReference type="Pfam" id="PF02465">
    <property type="entry name" value="FliD_N"/>
    <property type="match status" value="1"/>
</dbReference>
<dbReference type="GO" id="GO:0071973">
    <property type="term" value="P:bacterial-type flagellum-dependent cell motility"/>
    <property type="evidence" value="ECO:0007669"/>
    <property type="project" value="TreeGrafter"/>
</dbReference>
<dbReference type="Pfam" id="PF07195">
    <property type="entry name" value="FliD_C"/>
    <property type="match status" value="1"/>
</dbReference>
<comment type="similarity">
    <text evidence="1 5">Belongs to the FliD family.</text>
</comment>
<keyword evidence="5" id="KW-0964">Secreted</keyword>
<evidence type="ECO:0000256" key="1">
    <source>
        <dbReference type="ARBA" id="ARBA00009764"/>
    </source>
</evidence>
<dbReference type="GO" id="GO:0007155">
    <property type="term" value="P:cell adhesion"/>
    <property type="evidence" value="ECO:0007669"/>
    <property type="project" value="InterPro"/>
</dbReference>
<dbReference type="PANTHER" id="PTHR30288:SF0">
    <property type="entry name" value="FLAGELLAR HOOK-ASSOCIATED PROTEIN 2"/>
    <property type="match status" value="1"/>
</dbReference>
<dbReference type="AlphaFoldDB" id="A0A1G8JA20"/>
<dbReference type="GO" id="GO:0005576">
    <property type="term" value="C:extracellular region"/>
    <property type="evidence" value="ECO:0007669"/>
    <property type="project" value="UniProtKB-SubCell"/>
</dbReference>
<organism evidence="8 9">
    <name type="scientific">Phytopseudomonas flavescens</name>
    <dbReference type="NCBI Taxonomy" id="29435"/>
    <lineage>
        <taxon>Bacteria</taxon>
        <taxon>Pseudomonadati</taxon>
        <taxon>Pseudomonadota</taxon>
        <taxon>Gammaproteobacteria</taxon>
        <taxon>Pseudomonadales</taxon>
        <taxon>Pseudomonadaceae</taxon>
        <taxon>Phytopseudomonas</taxon>
    </lineage>
</organism>
<name>A0A1G8JA20_9GAMM</name>
<dbReference type="GO" id="GO:0009421">
    <property type="term" value="C:bacterial-type flagellum filament cap"/>
    <property type="evidence" value="ECO:0007669"/>
    <property type="project" value="InterPro"/>
</dbReference>
<evidence type="ECO:0000259" key="7">
    <source>
        <dbReference type="Pfam" id="PF07195"/>
    </source>
</evidence>
<keyword evidence="4 5" id="KW-0975">Bacterial flagellum</keyword>
<gene>
    <name evidence="8" type="ORF">SAMN05216588_11447</name>
</gene>
<sequence>MAGITSVGLGSGVDIKSIVEASISAEKAPKQAQIDRQTSKTTTSLTAIGTLKAALEAYEASMTALKSNSTSFAGLTAKSSAEAVATVKTSSGVVAGSYALDVESLATSSKVATQSLSGGASTKFASGGTLKIEVGSTAYSLTVKAGASLTDIRDSINSQLTSTSGVSANIVTDSSGSRLVLSSETTGADTDIYVTGSGDLSALNVNIASDGSKSLTKQSGTAAGYITQAADAKFTLDGLAMTSKSNTTSALSGLSITLTGAGKSTLSVSANTDGIKESVQSFVTAYNTLMTVSNALTSVSTTTDEDGNATTEAGALLGDASMRSLMSSIRSAMVQPASGDGSLSILAQMGVTTNRDGTLAVDETTLSTAVETYGDQINDFFTGSDGLFARISEVNNTYISSGGILDTRTEALTSTQKQLKEQQAALDTRISKLETNLYSKYNTMDALVAQLSATSDSVLQTLDALNNKDS</sequence>
<dbReference type="InterPro" id="IPR040026">
    <property type="entry name" value="FliD"/>
</dbReference>
<comment type="subcellular location">
    <subcellularLocation>
        <location evidence="5">Secreted</location>
    </subcellularLocation>
    <subcellularLocation>
        <location evidence="5">Bacterial flagellum</location>
    </subcellularLocation>
</comment>
<dbReference type="InterPro" id="IPR003481">
    <property type="entry name" value="FliD_N"/>
</dbReference>
<comment type="subunit">
    <text evidence="2 5">Homopentamer.</text>
</comment>
<feature type="domain" description="Flagellar hook-associated protein 2 N-terminal" evidence="6">
    <location>
        <begin position="11"/>
        <end position="108"/>
    </location>
</feature>
<evidence type="ECO:0000256" key="2">
    <source>
        <dbReference type="ARBA" id="ARBA00011255"/>
    </source>
</evidence>
<evidence type="ECO:0000256" key="3">
    <source>
        <dbReference type="ARBA" id="ARBA00023054"/>
    </source>
</evidence>
<evidence type="ECO:0000256" key="4">
    <source>
        <dbReference type="ARBA" id="ARBA00023143"/>
    </source>
</evidence>
<comment type="function">
    <text evidence="5">Required for morphogenesis and for the elongation of the flagellar filament by facilitating polymerization of the flagellin monomers at the tip of growing filament. Forms a capping structure, which prevents flagellin subunits (transported through the central channel of the flagellum) from leaking out without polymerization at the distal end.</text>
</comment>
<evidence type="ECO:0000313" key="8">
    <source>
        <dbReference type="EMBL" id="SDI27827.1"/>
    </source>
</evidence>
<dbReference type="Proteomes" id="UP000198606">
    <property type="component" value="Unassembled WGS sequence"/>
</dbReference>
<evidence type="ECO:0000259" key="6">
    <source>
        <dbReference type="Pfam" id="PF02465"/>
    </source>
</evidence>
<accession>A0A1G8JA20</accession>
<keyword evidence="8" id="KW-0966">Cell projection</keyword>
<dbReference type="InterPro" id="IPR010809">
    <property type="entry name" value="FliD_C"/>
</dbReference>
<reference evidence="8 9" key="1">
    <citation type="submission" date="2016-10" db="EMBL/GenBank/DDBJ databases">
        <authorList>
            <person name="de Groot N.N."/>
        </authorList>
    </citation>
    <scope>NUCLEOTIDE SEQUENCE [LARGE SCALE GENOMIC DNA]</scope>
    <source>
        <strain evidence="8 9">LMG 18387</strain>
    </source>
</reference>
<keyword evidence="8" id="KW-0282">Flagellum</keyword>